<evidence type="ECO:0000256" key="1">
    <source>
        <dbReference type="SAM" id="SignalP"/>
    </source>
</evidence>
<keyword evidence="3" id="KW-1185">Reference proteome</keyword>
<sequence>MRSTSILAVLASSLLVTARPVRTRDAATNALVFQFANVLNQLESQFYQQGIQKFQDSDFSAAGFTSSQMVTQILPQIKLDEDTHIAALQAALTSAGAQPLTCNFKFDDALKDVNTMAATARTVEFVGVAAFLGAAHLLPKDLIDPAGQILTVEARHSTLLNIFSGTGSSIPSPFDLGLTPQEILGIAGGFIDGPCDLGLNATNPLTVTNTNITAGTLLTVTANGISGTDNLFCNMIQGGNSTALNLPLSQCTVPDGTNGPVALWITSSSTPLANDVTSRATDAQVAGPAIFFVDSQPEALGALVRGTPKTN</sequence>
<feature type="signal peptide" evidence="1">
    <location>
        <begin position="1"/>
        <end position="18"/>
    </location>
</feature>
<dbReference type="SUPFAM" id="SSF47240">
    <property type="entry name" value="Ferritin-like"/>
    <property type="match status" value="1"/>
</dbReference>
<evidence type="ECO:0000313" key="2">
    <source>
        <dbReference type="EMBL" id="KAF7350339.1"/>
    </source>
</evidence>
<dbReference type="OrthoDB" id="1001765at2759"/>
<dbReference type="Proteomes" id="UP000620124">
    <property type="component" value="Unassembled WGS sequence"/>
</dbReference>
<accession>A0A8H6Y0U7</accession>
<organism evidence="2 3">
    <name type="scientific">Mycena venus</name>
    <dbReference type="NCBI Taxonomy" id="2733690"/>
    <lineage>
        <taxon>Eukaryota</taxon>
        <taxon>Fungi</taxon>
        <taxon>Dikarya</taxon>
        <taxon>Basidiomycota</taxon>
        <taxon>Agaricomycotina</taxon>
        <taxon>Agaricomycetes</taxon>
        <taxon>Agaricomycetidae</taxon>
        <taxon>Agaricales</taxon>
        <taxon>Marasmiineae</taxon>
        <taxon>Mycenaceae</taxon>
        <taxon>Mycena</taxon>
    </lineage>
</organism>
<evidence type="ECO:0000313" key="3">
    <source>
        <dbReference type="Proteomes" id="UP000620124"/>
    </source>
</evidence>
<feature type="chain" id="PRO_5034431669" evidence="1">
    <location>
        <begin position="19"/>
        <end position="311"/>
    </location>
</feature>
<proteinExistence type="predicted"/>
<dbReference type="Pfam" id="PF13668">
    <property type="entry name" value="Ferritin_2"/>
    <property type="match status" value="1"/>
</dbReference>
<gene>
    <name evidence="2" type="ORF">MVEN_01338600</name>
</gene>
<dbReference type="InterPro" id="IPR009078">
    <property type="entry name" value="Ferritin-like_SF"/>
</dbReference>
<protein>
    <submittedName>
        <fullName evidence="2">Uncharacterized protein</fullName>
    </submittedName>
</protein>
<reference evidence="2" key="1">
    <citation type="submission" date="2020-05" db="EMBL/GenBank/DDBJ databases">
        <title>Mycena genomes resolve the evolution of fungal bioluminescence.</title>
        <authorList>
            <person name="Tsai I.J."/>
        </authorList>
    </citation>
    <scope>NUCLEOTIDE SEQUENCE</scope>
    <source>
        <strain evidence="2">CCC161011</strain>
    </source>
</reference>
<dbReference type="AlphaFoldDB" id="A0A8H6Y0U7"/>
<comment type="caution">
    <text evidence="2">The sequence shown here is derived from an EMBL/GenBank/DDBJ whole genome shotgun (WGS) entry which is preliminary data.</text>
</comment>
<dbReference type="EMBL" id="JACAZI010000010">
    <property type="protein sequence ID" value="KAF7350339.1"/>
    <property type="molecule type" value="Genomic_DNA"/>
</dbReference>
<keyword evidence="1" id="KW-0732">Signal</keyword>
<name>A0A8H6Y0U7_9AGAR</name>